<dbReference type="Proteomes" id="UP000030765">
    <property type="component" value="Unassembled WGS sequence"/>
</dbReference>
<reference evidence="2 4" key="1">
    <citation type="journal article" date="2014" name="BMC Genomics">
        <title>Genome sequence of Anopheles sinensis provides insight into genetics basis of mosquito competence for malaria parasites.</title>
        <authorList>
            <person name="Zhou D."/>
            <person name="Zhang D."/>
            <person name="Ding G."/>
            <person name="Shi L."/>
            <person name="Hou Q."/>
            <person name="Ye Y."/>
            <person name="Xu Y."/>
            <person name="Zhou H."/>
            <person name="Xiong C."/>
            <person name="Li S."/>
            <person name="Yu J."/>
            <person name="Hong S."/>
            <person name="Yu X."/>
            <person name="Zou P."/>
            <person name="Chen C."/>
            <person name="Chang X."/>
            <person name="Wang W."/>
            <person name="Lv Y."/>
            <person name="Sun Y."/>
            <person name="Ma L."/>
            <person name="Shen B."/>
            <person name="Zhu C."/>
        </authorList>
    </citation>
    <scope>NUCLEOTIDE SEQUENCE [LARGE SCALE GENOMIC DNA]</scope>
</reference>
<proteinExistence type="predicted"/>
<protein>
    <submittedName>
        <fullName evidence="2 3">Dpse\GA13699-PA-like protein</fullName>
    </submittedName>
</protein>
<accession>A0A084VIT3</accession>
<dbReference type="VEuPathDB" id="VectorBase:ASIC005194"/>
<gene>
    <name evidence="2" type="ORF">ZHAS_00005194</name>
</gene>
<dbReference type="AlphaFoldDB" id="A0A084VIT3"/>
<dbReference type="EMBL" id="ATLV01013400">
    <property type="status" value="NOT_ANNOTATED_CDS"/>
    <property type="molecule type" value="Genomic_DNA"/>
</dbReference>
<evidence type="ECO:0000313" key="4">
    <source>
        <dbReference type="Proteomes" id="UP000030765"/>
    </source>
</evidence>
<feature type="compositionally biased region" description="Basic and acidic residues" evidence="1">
    <location>
        <begin position="78"/>
        <end position="104"/>
    </location>
</feature>
<evidence type="ECO:0000313" key="2">
    <source>
        <dbReference type="EMBL" id="KFB37877.1"/>
    </source>
</evidence>
<organism evidence="2">
    <name type="scientific">Anopheles sinensis</name>
    <name type="common">Mosquito</name>
    <dbReference type="NCBI Taxonomy" id="74873"/>
    <lineage>
        <taxon>Eukaryota</taxon>
        <taxon>Metazoa</taxon>
        <taxon>Ecdysozoa</taxon>
        <taxon>Arthropoda</taxon>
        <taxon>Hexapoda</taxon>
        <taxon>Insecta</taxon>
        <taxon>Pterygota</taxon>
        <taxon>Neoptera</taxon>
        <taxon>Endopterygota</taxon>
        <taxon>Diptera</taxon>
        <taxon>Nematocera</taxon>
        <taxon>Culicoidea</taxon>
        <taxon>Culicidae</taxon>
        <taxon>Anophelinae</taxon>
        <taxon>Anopheles</taxon>
    </lineage>
</organism>
<sequence length="104" mass="12290">MKRRHEELYEHGKLIEQKKQELREAAEAERQANAKKFKARPVPTFPKPTSRIRYGKPTTRPVTPEVLLRSFPSAPPFDRNRTLRDLKKPEKLSKAEKRTNDKRN</sequence>
<dbReference type="EnsemblMetazoa" id="ASIC005194-RA">
    <property type="protein sequence ID" value="ASIC005194-PA"/>
    <property type="gene ID" value="ASIC005194"/>
</dbReference>
<dbReference type="EMBL" id="KE524855">
    <property type="protein sequence ID" value="KFB37877.1"/>
    <property type="molecule type" value="Genomic_DNA"/>
</dbReference>
<evidence type="ECO:0000256" key="1">
    <source>
        <dbReference type="SAM" id="MobiDB-lite"/>
    </source>
</evidence>
<keyword evidence="4" id="KW-1185">Reference proteome</keyword>
<reference evidence="3" key="2">
    <citation type="submission" date="2020-05" db="UniProtKB">
        <authorList>
            <consortium name="EnsemblMetazoa"/>
        </authorList>
    </citation>
    <scope>IDENTIFICATION</scope>
</reference>
<feature type="region of interest" description="Disordered" evidence="1">
    <location>
        <begin position="24"/>
        <end position="104"/>
    </location>
</feature>
<name>A0A084VIT3_ANOSI</name>
<evidence type="ECO:0000313" key="3">
    <source>
        <dbReference type="EnsemblMetazoa" id="ASIC005194-PA"/>
    </source>
</evidence>